<feature type="compositionally biased region" description="Basic and acidic residues" evidence="5">
    <location>
        <begin position="391"/>
        <end position="402"/>
    </location>
</feature>
<dbReference type="Proteomes" id="UP001148018">
    <property type="component" value="Unassembled WGS sequence"/>
</dbReference>
<dbReference type="GO" id="GO:0055056">
    <property type="term" value="F:D-glucose transmembrane transporter activity"/>
    <property type="evidence" value="ECO:0007669"/>
    <property type="project" value="TreeGrafter"/>
</dbReference>
<dbReference type="EMBL" id="JANIIK010000046">
    <property type="protein sequence ID" value="KAJ3602047.1"/>
    <property type="molecule type" value="Genomic_DNA"/>
</dbReference>
<feature type="transmembrane region" description="Helical" evidence="6">
    <location>
        <begin position="284"/>
        <end position="311"/>
    </location>
</feature>
<evidence type="ECO:0000313" key="9">
    <source>
        <dbReference type="Proteomes" id="UP001148018"/>
    </source>
</evidence>
<dbReference type="GO" id="GO:0046323">
    <property type="term" value="P:D-glucose import"/>
    <property type="evidence" value="ECO:0007669"/>
    <property type="project" value="TreeGrafter"/>
</dbReference>
<comment type="subcellular location">
    <subcellularLocation>
        <location evidence="1">Membrane</location>
        <topology evidence="1">Multi-pass membrane protein</topology>
    </subcellularLocation>
</comment>
<dbReference type="GO" id="GO:0070837">
    <property type="term" value="P:dehydroascorbic acid transport"/>
    <property type="evidence" value="ECO:0007669"/>
    <property type="project" value="TreeGrafter"/>
</dbReference>
<feature type="transmembrane region" description="Helical" evidence="6">
    <location>
        <begin position="226"/>
        <end position="247"/>
    </location>
</feature>
<dbReference type="PANTHER" id="PTHR23503">
    <property type="entry name" value="SOLUTE CARRIER FAMILY 2"/>
    <property type="match status" value="1"/>
</dbReference>
<evidence type="ECO:0000256" key="3">
    <source>
        <dbReference type="ARBA" id="ARBA00022989"/>
    </source>
</evidence>
<dbReference type="InterPro" id="IPR003663">
    <property type="entry name" value="Sugar/inositol_transpt"/>
</dbReference>
<dbReference type="PRINTS" id="PR00171">
    <property type="entry name" value="SUGRTRNSPORT"/>
</dbReference>
<protein>
    <recommendedName>
        <fullName evidence="7">Major facilitator superfamily (MFS) profile domain-containing protein</fullName>
    </recommendedName>
</protein>
<evidence type="ECO:0000256" key="5">
    <source>
        <dbReference type="SAM" id="MobiDB-lite"/>
    </source>
</evidence>
<dbReference type="InterPro" id="IPR045263">
    <property type="entry name" value="GLUT"/>
</dbReference>
<proteinExistence type="predicted"/>
<dbReference type="SUPFAM" id="SSF103473">
    <property type="entry name" value="MFS general substrate transporter"/>
    <property type="match status" value="1"/>
</dbReference>
<keyword evidence="3 6" id="KW-1133">Transmembrane helix</keyword>
<dbReference type="InterPro" id="IPR036259">
    <property type="entry name" value="MFS_trans_sf"/>
</dbReference>
<dbReference type="InterPro" id="IPR005828">
    <property type="entry name" value="MFS_sugar_transport-like"/>
</dbReference>
<name>A0A9Q0E6P6_9TELE</name>
<accession>A0A9Q0E6P6</accession>
<feature type="transmembrane region" description="Helical" evidence="6">
    <location>
        <begin position="117"/>
        <end position="139"/>
    </location>
</feature>
<gene>
    <name evidence="8" type="ORF">NHX12_029807</name>
</gene>
<feature type="domain" description="Major facilitator superfamily (MFS) profile" evidence="7">
    <location>
        <begin position="1"/>
        <end position="376"/>
    </location>
</feature>
<dbReference type="PROSITE" id="PS00216">
    <property type="entry name" value="SUGAR_TRANSPORT_1"/>
    <property type="match status" value="1"/>
</dbReference>
<dbReference type="InterPro" id="IPR005829">
    <property type="entry name" value="Sugar_transporter_CS"/>
</dbReference>
<dbReference type="AlphaFoldDB" id="A0A9Q0E6P6"/>
<keyword evidence="9" id="KW-1185">Reference proteome</keyword>
<evidence type="ECO:0000313" key="8">
    <source>
        <dbReference type="EMBL" id="KAJ3602047.1"/>
    </source>
</evidence>
<sequence>QVTFQLMLAVGAAVIGSLQFGYNTGVINAPQKIIENFINETWAERYKEAIPQASLTTIWSISVAIFSVGGIFGSFSVGLFVNRFGRKNSMLMANILAFIAATLMGFSKIASSWEMLIIGRFVVGLYSGLSTGFVPMYVGEVAPTALLLKKLRGTSDVSADMQEMKGEHRQMMTEKRVTILELFRSPLYRQPIFIAIVLQLSQQLSGINAVFYYSTSIFEKAGVAQPVYATIGAGVVNTAFTVVSLFVVERAGRRSLHMIGLLGMALSAILMTIALSLLDQLKWMSYVCIAAIFSFVAFFEIGPGPIPWFIVAELFSQGPRPSAFAVAGFSNWTANFIVGMGFQYVEMVCGPYVFIIFTVLLLFFLVFTYFKVPETRGRTFDEISSGFRQTAGREKHSPDELAHSLGEAQL</sequence>
<evidence type="ECO:0000256" key="2">
    <source>
        <dbReference type="ARBA" id="ARBA00022692"/>
    </source>
</evidence>
<dbReference type="GO" id="GO:0016323">
    <property type="term" value="C:basolateral plasma membrane"/>
    <property type="evidence" value="ECO:0007669"/>
    <property type="project" value="TreeGrafter"/>
</dbReference>
<dbReference type="GO" id="GO:0016324">
    <property type="term" value="C:apical plasma membrane"/>
    <property type="evidence" value="ECO:0007669"/>
    <property type="project" value="TreeGrafter"/>
</dbReference>
<feature type="region of interest" description="Disordered" evidence="5">
    <location>
        <begin position="389"/>
        <end position="410"/>
    </location>
</feature>
<evidence type="ECO:0000256" key="1">
    <source>
        <dbReference type="ARBA" id="ARBA00004141"/>
    </source>
</evidence>
<feature type="transmembrane region" description="Helical" evidence="6">
    <location>
        <begin position="259"/>
        <end position="278"/>
    </location>
</feature>
<dbReference type="PROSITE" id="PS50850">
    <property type="entry name" value="MFS"/>
    <property type="match status" value="1"/>
</dbReference>
<feature type="transmembrane region" description="Helical" evidence="6">
    <location>
        <begin position="58"/>
        <end position="81"/>
    </location>
</feature>
<dbReference type="InterPro" id="IPR020846">
    <property type="entry name" value="MFS_dom"/>
</dbReference>
<dbReference type="GO" id="GO:0032868">
    <property type="term" value="P:response to insulin"/>
    <property type="evidence" value="ECO:0007669"/>
    <property type="project" value="TreeGrafter"/>
</dbReference>
<feature type="transmembrane region" description="Helical" evidence="6">
    <location>
        <begin position="351"/>
        <end position="370"/>
    </location>
</feature>
<evidence type="ECO:0000256" key="4">
    <source>
        <dbReference type="ARBA" id="ARBA00023136"/>
    </source>
</evidence>
<dbReference type="PANTHER" id="PTHR23503:SF51">
    <property type="entry name" value="SOLUTE CARRIER FAMILY 2, FACILITATED GLUCOSE TRANSPORTER MEMBER 1"/>
    <property type="match status" value="1"/>
</dbReference>
<feature type="transmembrane region" description="Helical" evidence="6">
    <location>
        <begin position="323"/>
        <end position="345"/>
    </location>
</feature>
<keyword evidence="2 6" id="KW-0812">Transmembrane</keyword>
<evidence type="ECO:0000259" key="7">
    <source>
        <dbReference type="PROSITE" id="PS50850"/>
    </source>
</evidence>
<organism evidence="8 9">
    <name type="scientific">Muraenolepis orangiensis</name>
    <name type="common">Patagonian moray cod</name>
    <dbReference type="NCBI Taxonomy" id="630683"/>
    <lineage>
        <taxon>Eukaryota</taxon>
        <taxon>Metazoa</taxon>
        <taxon>Chordata</taxon>
        <taxon>Craniata</taxon>
        <taxon>Vertebrata</taxon>
        <taxon>Euteleostomi</taxon>
        <taxon>Actinopterygii</taxon>
        <taxon>Neopterygii</taxon>
        <taxon>Teleostei</taxon>
        <taxon>Neoteleostei</taxon>
        <taxon>Acanthomorphata</taxon>
        <taxon>Zeiogadaria</taxon>
        <taxon>Gadariae</taxon>
        <taxon>Gadiformes</taxon>
        <taxon>Muraenolepidoidei</taxon>
        <taxon>Muraenolepididae</taxon>
        <taxon>Muraenolepis</taxon>
    </lineage>
</organism>
<dbReference type="Gene3D" id="1.20.1250.20">
    <property type="entry name" value="MFS general substrate transporter like domains"/>
    <property type="match status" value="2"/>
</dbReference>
<reference evidence="8" key="1">
    <citation type="submission" date="2022-07" db="EMBL/GenBank/DDBJ databases">
        <title>Chromosome-level genome of Muraenolepis orangiensis.</title>
        <authorList>
            <person name="Kim J."/>
        </authorList>
    </citation>
    <scope>NUCLEOTIDE SEQUENCE</scope>
    <source>
        <strain evidence="8">KU_S4_2022</strain>
        <tissue evidence="8">Muscle</tissue>
    </source>
</reference>
<dbReference type="Pfam" id="PF00083">
    <property type="entry name" value="Sugar_tr"/>
    <property type="match status" value="2"/>
</dbReference>
<feature type="non-terminal residue" evidence="8">
    <location>
        <position position="410"/>
    </location>
</feature>
<keyword evidence="4 6" id="KW-0472">Membrane</keyword>
<evidence type="ECO:0000256" key="6">
    <source>
        <dbReference type="SAM" id="Phobius"/>
    </source>
</evidence>
<dbReference type="OrthoDB" id="4540492at2759"/>
<comment type="caution">
    <text evidence="8">The sequence shown here is derived from an EMBL/GenBank/DDBJ whole genome shotgun (WGS) entry which is preliminary data.</text>
</comment>
<feature type="transmembrane region" description="Helical" evidence="6">
    <location>
        <begin position="93"/>
        <end position="111"/>
    </location>
</feature>